<dbReference type="GeneID" id="54469765"/>
<organism evidence="2">
    <name type="scientific">Mytilinidion resinicola</name>
    <dbReference type="NCBI Taxonomy" id="574789"/>
    <lineage>
        <taxon>Eukaryota</taxon>
        <taxon>Fungi</taxon>
        <taxon>Dikarya</taxon>
        <taxon>Ascomycota</taxon>
        <taxon>Pezizomycotina</taxon>
        <taxon>Dothideomycetes</taxon>
        <taxon>Pleosporomycetidae</taxon>
        <taxon>Mytilinidiales</taxon>
        <taxon>Mytilinidiaceae</taxon>
        <taxon>Mytilinidion</taxon>
    </lineage>
</organism>
<reference evidence="2 4" key="1">
    <citation type="journal article" date="2020" name="Stud. Mycol.">
        <title>101 Dothideomycetes genomes: a test case for predicting lifestyles and emergence of pathogens.</title>
        <authorList>
            <person name="Haridas S."/>
            <person name="Albert R."/>
            <person name="Binder M."/>
            <person name="Bloem J."/>
            <person name="Labutti K."/>
            <person name="Salamov A."/>
            <person name="Andreopoulos B."/>
            <person name="Baker S."/>
            <person name="Barry K."/>
            <person name="Bills G."/>
            <person name="Bluhm B."/>
            <person name="Cannon C."/>
            <person name="Castanera R."/>
            <person name="Culley D."/>
            <person name="Daum C."/>
            <person name="Ezra D."/>
            <person name="Gonzalez J."/>
            <person name="Henrissat B."/>
            <person name="Kuo A."/>
            <person name="Liang C."/>
            <person name="Lipzen A."/>
            <person name="Lutzoni F."/>
            <person name="Magnuson J."/>
            <person name="Mondo S."/>
            <person name="Nolan M."/>
            <person name="Ohm R."/>
            <person name="Pangilinan J."/>
            <person name="Park H.-J."/>
            <person name="Ramirez L."/>
            <person name="Alfaro M."/>
            <person name="Sun H."/>
            <person name="Tritt A."/>
            <person name="Yoshinaga Y."/>
            <person name="Zwiers L.-H."/>
            <person name="Turgeon B."/>
            <person name="Goodwin S."/>
            <person name="Spatafora J."/>
            <person name="Crous P."/>
            <person name="Grigoriev I."/>
        </authorList>
    </citation>
    <scope>NUCLEOTIDE SEQUENCE</scope>
    <source>
        <strain evidence="2 4">CBS 304.34</strain>
    </source>
</reference>
<evidence type="ECO:0000256" key="1">
    <source>
        <dbReference type="SAM" id="MobiDB-lite"/>
    </source>
</evidence>
<dbReference type="Proteomes" id="UP000504636">
    <property type="component" value="Unplaced"/>
</dbReference>
<reference evidence="4" key="3">
    <citation type="submission" date="2025-04" db="UniProtKB">
        <authorList>
            <consortium name="RefSeq"/>
        </authorList>
    </citation>
    <scope>IDENTIFICATION</scope>
    <source>
        <strain evidence="4">CBS 304.34</strain>
    </source>
</reference>
<reference evidence="4" key="2">
    <citation type="submission" date="2020-04" db="EMBL/GenBank/DDBJ databases">
        <authorList>
            <consortium name="NCBI Genome Project"/>
        </authorList>
    </citation>
    <scope>NUCLEOTIDE SEQUENCE</scope>
    <source>
        <strain evidence="4">CBS 304.34</strain>
    </source>
</reference>
<feature type="region of interest" description="Disordered" evidence="1">
    <location>
        <begin position="45"/>
        <end position="79"/>
    </location>
</feature>
<proteinExistence type="predicted"/>
<protein>
    <submittedName>
        <fullName evidence="2 4">Uncharacterized protein</fullName>
    </submittedName>
</protein>
<dbReference type="AlphaFoldDB" id="A0A6A6Z893"/>
<sequence length="79" mass="8164">MPSPNFSSMDASARLNSVRHARRGAGRLTPSVCLAISASRVCRTSTPTLSSASPVGAFNGSQTHGAHESSGAEINLQPR</sequence>
<evidence type="ECO:0000313" key="2">
    <source>
        <dbReference type="EMBL" id="KAF2817028.1"/>
    </source>
</evidence>
<name>A0A6A6Z893_9PEZI</name>
<dbReference type="EMBL" id="MU003692">
    <property type="protein sequence ID" value="KAF2817028.1"/>
    <property type="molecule type" value="Genomic_DNA"/>
</dbReference>
<evidence type="ECO:0000313" key="4">
    <source>
        <dbReference type="RefSeq" id="XP_033583992.1"/>
    </source>
</evidence>
<accession>A0A6A6Z893</accession>
<dbReference type="RefSeq" id="XP_033583992.1">
    <property type="nucleotide sequence ID" value="XM_033728872.1"/>
</dbReference>
<keyword evidence="3" id="KW-1185">Reference proteome</keyword>
<evidence type="ECO:0000313" key="3">
    <source>
        <dbReference type="Proteomes" id="UP000504636"/>
    </source>
</evidence>
<feature type="compositionally biased region" description="Polar residues" evidence="1">
    <location>
        <begin position="45"/>
        <end position="64"/>
    </location>
</feature>
<gene>
    <name evidence="2 4" type="ORF">BDZ99DRAFT_7507</name>
</gene>